<dbReference type="SUPFAM" id="SSF159468">
    <property type="entry name" value="AtpF-like"/>
    <property type="match status" value="1"/>
</dbReference>
<evidence type="ECO:0000256" key="5">
    <source>
        <dbReference type="ARBA" id="ARBA00023065"/>
    </source>
</evidence>
<comment type="caution">
    <text evidence="10">The sequence shown here is derived from an EMBL/GenBank/DDBJ whole genome shotgun (WGS) entry which is preliminary data.</text>
</comment>
<evidence type="ECO:0000313" key="11">
    <source>
        <dbReference type="Proteomes" id="UP000663828"/>
    </source>
</evidence>
<dbReference type="AlphaFoldDB" id="A0A816DAV1"/>
<protein>
    <recommendedName>
        <fullName evidence="2">Guided entry of tail-anchored proteins factor 1</fullName>
    </recommendedName>
    <alternativeName>
        <fullName evidence="6">Tail-anchored protein insertion receptor WRB</fullName>
    </alternativeName>
    <alternativeName>
        <fullName evidence="7">Tryptophan-rich basic protein</fullName>
    </alternativeName>
</protein>
<evidence type="ECO:0000313" key="10">
    <source>
        <dbReference type="EMBL" id="CAF1634846.1"/>
    </source>
</evidence>
<dbReference type="Gene3D" id="3.40.50.10580">
    <property type="entry name" value="ATPase, V1 complex, subunit F"/>
    <property type="match status" value="1"/>
</dbReference>
<dbReference type="Pfam" id="PF04420">
    <property type="entry name" value="CHD5"/>
    <property type="match status" value="1"/>
</dbReference>
<dbReference type="InterPro" id="IPR005772">
    <property type="entry name" value="ATPase_V1-cplx_fsu_euk"/>
</dbReference>
<organism evidence="10 11">
    <name type="scientific">Adineta ricciae</name>
    <name type="common">Rotifer</name>
    <dbReference type="NCBI Taxonomy" id="249248"/>
    <lineage>
        <taxon>Eukaryota</taxon>
        <taxon>Metazoa</taxon>
        <taxon>Spiralia</taxon>
        <taxon>Gnathifera</taxon>
        <taxon>Rotifera</taxon>
        <taxon>Eurotatoria</taxon>
        <taxon>Bdelloidea</taxon>
        <taxon>Adinetida</taxon>
        <taxon>Adinetidae</taxon>
        <taxon>Adineta</taxon>
    </lineage>
</organism>
<comment type="similarity">
    <text evidence="1">Belongs to the V-ATPase F subunit family.</text>
</comment>
<keyword evidence="5" id="KW-0406">Ion transport</keyword>
<keyword evidence="3" id="KW-0813">Transport</keyword>
<evidence type="ECO:0000256" key="9">
    <source>
        <dbReference type="SAM" id="Phobius"/>
    </source>
</evidence>
<feature type="transmembrane region" description="Helical" evidence="9">
    <location>
        <begin position="163"/>
        <end position="187"/>
    </location>
</feature>
<dbReference type="Pfam" id="PF01990">
    <property type="entry name" value="ATP-synt_F"/>
    <property type="match status" value="1"/>
</dbReference>
<sequence length="318" mass="36082">MTSNTAPSTAGTSLFGGKSKLMAVIGDEETVTGFLLGGIGEISAKTRKPNFLIVDKNTKLSDIEETFKSFLIRDDIGIILISQYIAEMIRGTVEGHDKSVPAILEIPSKEHPYDASKDSVLRRARVSSSKIDIFLKTKLLISFLGFLCEKKSTTMLTDSPVNWPLFLFTSLVICLRSFAAPLCVWFLNKYYSPSSVIDKLTTELKVITNELGQISQQDQFAAYTRKERQRNALVQRLKDERNTIELKQKNFVTYIRMVLNIGTVLMMIILTVTGYRHESVPLFNYPFFRFPLILWILTLNTFVTSLVDIYKRHQTNVL</sequence>
<proteinExistence type="inferred from homology"/>
<dbReference type="Proteomes" id="UP000663828">
    <property type="component" value="Unassembled WGS sequence"/>
</dbReference>
<feature type="transmembrane region" description="Helical" evidence="9">
    <location>
        <begin position="292"/>
        <end position="310"/>
    </location>
</feature>
<dbReference type="GO" id="GO:0033180">
    <property type="term" value="C:proton-transporting V-type ATPase, V1 domain"/>
    <property type="evidence" value="ECO:0007669"/>
    <property type="project" value="InterPro"/>
</dbReference>
<keyword evidence="9" id="KW-0472">Membrane</keyword>
<accession>A0A816DAV1</accession>
<evidence type="ECO:0000256" key="8">
    <source>
        <dbReference type="SAM" id="Coils"/>
    </source>
</evidence>
<evidence type="ECO:0000256" key="3">
    <source>
        <dbReference type="ARBA" id="ARBA00022448"/>
    </source>
</evidence>
<keyword evidence="4" id="KW-0375">Hydrogen ion transport</keyword>
<keyword evidence="9" id="KW-1133">Transmembrane helix</keyword>
<dbReference type="InterPro" id="IPR028945">
    <property type="entry name" value="Get1"/>
</dbReference>
<reference evidence="10" key="1">
    <citation type="submission" date="2021-02" db="EMBL/GenBank/DDBJ databases">
        <authorList>
            <person name="Nowell W R."/>
        </authorList>
    </citation>
    <scope>NUCLEOTIDE SEQUENCE</scope>
</reference>
<evidence type="ECO:0000256" key="4">
    <source>
        <dbReference type="ARBA" id="ARBA00022781"/>
    </source>
</evidence>
<feature type="transmembrane region" description="Helical" evidence="9">
    <location>
        <begin position="251"/>
        <end position="272"/>
    </location>
</feature>
<dbReference type="InterPro" id="IPR036906">
    <property type="entry name" value="ATPase_V1_fsu_sf"/>
</dbReference>
<dbReference type="InterPro" id="IPR029012">
    <property type="entry name" value="Helix_hairpin_bin_sf"/>
</dbReference>
<dbReference type="EMBL" id="CAJNOR010008572">
    <property type="protein sequence ID" value="CAF1634846.1"/>
    <property type="molecule type" value="Genomic_DNA"/>
</dbReference>
<keyword evidence="9" id="KW-0812">Transmembrane</keyword>
<dbReference type="InterPro" id="IPR008218">
    <property type="entry name" value="ATPase_V1-cplx_f_g_su"/>
</dbReference>
<dbReference type="NCBIfam" id="TIGR01101">
    <property type="entry name" value="V_ATP_synt_F"/>
    <property type="match status" value="1"/>
</dbReference>
<evidence type="ECO:0000256" key="2">
    <source>
        <dbReference type="ARBA" id="ARBA00017951"/>
    </source>
</evidence>
<dbReference type="GO" id="GO:0071816">
    <property type="term" value="P:tail-anchored membrane protein insertion into ER membrane"/>
    <property type="evidence" value="ECO:0007669"/>
    <property type="project" value="InterPro"/>
</dbReference>
<keyword evidence="11" id="KW-1185">Reference proteome</keyword>
<gene>
    <name evidence="10" type="ORF">XAT740_LOCUS52285</name>
</gene>
<dbReference type="Gene3D" id="1.10.287.660">
    <property type="entry name" value="Helix hairpin bin"/>
    <property type="match status" value="1"/>
</dbReference>
<keyword evidence="8" id="KW-0175">Coiled coil</keyword>
<evidence type="ECO:0000256" key="6">
    <source>
        <dbReference type="ARBA" id="ARBA00032437"/>
    </source>
</evidence>
<dbReference type="PANTHER" id="PTHR13861:SF2">
    <property type="entry name" value="V-TYPE PROTON ATPASE SUBUNIT F"/>
    <property type="match status" value="1"/>
</dbReference>
<name>A0A816DAV1_ADIRI</name>
<dbReference type="PANTHER" id="PTHR13861">
    <property type="entry name" value="VACUOLAR ATP SYNTHASE SUBUNIT F"/>
    <property type="match status" value="1"/>
</dbReference>
<evidence type="ECO:0000256" key="7">
    <source>
        <dbReference type="ARBA" id="ARBA00033006"/>
    </source>
</evidence>
<evidence type="ECO:0000256" key="1">
    <source>
        <dbReference type="ARBA" id="ARBA00010148"/>
    </source>
</evidence>
<dbReference type="GO" id="GO:0046961">
    <property type="term" value="F:proton-transporting ATPase activity, rotational mechanism"/>
    <property type="evidence" value="ECO:0007669"/>
    <property type="project" value="InterPro"/>
</dbReference>
<feature type="coiled-coil region" evidence="8">
    <location>
        <begin position="197"/>
        <end position="250"/>
    </location>
</feature>